<evidence type="ECO:0000313" key="3">
    <source>
        <dbReference type="Proteomes" id="UP001464923"/>
    </source>
</evidence>
<keyword evidence="3" id="KW-1185">Reference proteome</keyword>
<dbReference type="EMBL" id="JBEDNP010000007">
    <property type="protein sequence ID" value="MEQ3539778.1"/>
    <property type="molecule type" value="Genomic_DNA"/>
</dbReference>
<organism evidence="2 3">
    <name type="scientific">Pseudonocardia tropica</name>
    <dbReference type="NCBI Taxonomy" id="681289"/>
    <lineage>
        <taxon>Bacteria</taxon>
        <taxon>Bacillati</taxon>
        <taxon>Actinomycetota</taxon>
        <taxon>Actinomycetes</taxon>
        <taxon>Pseudonocardiales</taxon>
        <taxon>Pseudonocardiaceae</taxon>
        <taxon>Pseudonocardia</taxon>
    </lineage>
</organism>
<gene>
    <name evidence="2" type="ORF">WHI96_13195</name>
</gene>
<evidence type="ECO:0008006" key="4">
    <source>
        <dbReference type="Google" id="ProtNLM"/>
    </source>
</evidence>
<dbReference type="InterPro" id="IPR029069">
    <property type="entry name" value="HotDog_dom_sf"/>
</dbReference>
<evidence type="ECO:0000256" key="1">
    <source>
        <dbReference type="SAM" id="MobiDB-lite"/>
    </source>
</evidence>
<name>A0ABV1JV12_9PSEU</name>
<comment type="caution">
    <text evidence="2">The sequence shown here is derived from an EMBL/GenBank/DDBJ whole genome shotgun (WGS) entry which is preliminary data.</text>
</comment>
<reference evidence="2 3" key="1">
    <citation type="submission" date="2024-03" db="EMBL/GenBank/DDBJ databases">
        <title>Draft genome sequence of Pseudonocardia tropica JCM 19149.</title>
        <authorList>
            <person name="Butdee W."/>
            <person name="Duangmal K."/>
        </authorList>
    </citation>
    <scope>NUCLEOTIDE SEQUENCE [LARGE SCALE GENOMIC DNA]</scope>
    <source>
        <strain evidence="2 3">JCM 19149</strain>
    </source>
</reference>
<evidence type="ECO:0000313" key="2">
    <source>
        <dbReference type="EMBL" id="MEQ3539778.1"/>
    </source>
</evidence>
<sequence>MTAVQATERSGALQHRLDGYRVTAERTTRYRASVPLGTTPHLDAVIESVAGRELRVRGAGRLDAPDGTVAGSATALVLGATLDHFRRWAPEGTRSRERRARRATAGPGSHPGTRCPVRPLTRVTPAGPHGEVTPACTAT</sequence>
<dbReference type="SUPFAM" id="SSF54637">
    <property type="entry name" value="Thioesterase/thiol ester dehydrase-isomerase"/>
    <property type="match status" value="1"/>
</dbReference>
<dbReference type="Proteomes" id="UP001464923">
    <property type="component" value="Unassembled WGS sequence"/>
</dbReference>
<accession>A0ABV1JV12</accession>
<feature type="region of interest" description="Disordered" evidence="1">
    <location>
        <begin position="88"/>
        <end position="139"/>
    </location>
</feature>
<proteinExistence type="predicted"/>
<protein>
    <recommendedName>
        <fullName evidence="4">Thioesterase domain-containing protein</fullName>
    </recommendedName>
</protein>
<dbReference type="RefSeq" id="WP_345650896.1">
    <property type="nucleotide sequence ID" value="NZ_BAABLY010000071.1"/>
</dbReference>